<comment type="subcellular location">
    <subcellularLocation>
        <location evidence="1">Endoplasmic reticulum membrane</location>
        <topology evidence="1">Multi-pass membrane protein</topology>
    </subcellularLocation>
</comment>
<dbReference type="GeneID" id="136803391"/>
<evidence type="ECO:0000256" key="3">
    <source>
        <dbReference type="ARBA" id="ARBA00022824"/>
    </source>
</evidence>
<dbReference type="Proteomes" id="UP000594262">
    <property type="component" value="Unplaced"/>
</dbReference>
<accession>A0A7M5X1X3</accession>
<organism evidence="7 8">
    <name type="scientific">Clytia hemisphaerica</name>
    <dbReference type="NCBI Taxonomy" id="252671"/>
    <lineage>
        <taxon>Eukaryota</taxon>
        <taxon>Metazoa</taxon>
        <taxon>Cnidaria</taxon>
        <taxon>Hydrozoa</taxon>
        <taxon>Hydroidolina</taxon>
        <taxon>Leptothecata</taxon>
        <taxon>Obeliida</taxon>
        <taxon>Clytiidae</taxon>
        <taxon>Clytia</taxon>
    </lineage>
</organism>
<keyword evidence="2 6" id="KW-0812">Transmembrane</keyword>
<evidence type="ECO:0000256" key="6">
    <source>
        <dbReference type="SAM" id="Phobius"/>
    </source>
</evidence>
<keyword evidence="5 6" id="KW-0472">Membrane</keyword>
<dbReference type="InterPro" id="IPR021013">
    <property type="entry name" value="ATPase_Vma12"/>
</dbReference>
<evidence type="ECO:0000256" key="4">
    <source>
        <dbReference type="ARBA" id="ARBA00022989"/>
    </source>
</evidence>
<dbReference type="GO" id="GO:0005789">
    <property type="term" value="C:endoplasmic reticulum membrane"/>
    <property type="evidence" value="ECO:0007669"/>
    <property type="project" value="UniProtKB-SubCell"/>
</dbReference>
<dbReference type="PANTHER" id="PTHR31394:SF1">
    <property type="entry name" value="TRANSMEMBRANE PROTEIN 199"/>
    <property type="match status" value="1"/>
</dbReference>
<sequence length="204" mass="23764">MSGEGIETRVTMTSEIKKFLQDLYDDRYLDRFIRSKIRIALTPYNNDEEVTSISYDVLSEIHQHYSDFKRPKNEKDFIDFRELLKTGKIYNYNIPVPNRSKELVERLSKLQKNQEQKEYDSMVKNIKKKKKTLGQEIGTEIRTSKQQCSSIINFLLSVGAAFAFGFVSSQYAFSDDLGFRVIFSIFLATIVAIAELYFMSKVEI</sequence>
<dbReference type="PANTHER" id="PTHR31394">
    <property type="entry name" value="TRANSMEMBRANE PROTEIN 199"/>
    <property type="match status" value="1"/>
</dbReference>
<keyword evidence="8" id="KW-1185">Reference proteome</keyword>
<feature type="transmembrane region" description="Helical" evidence="6">
    <location>
        <begin position="151"/>
        <end position="173"/>
    </location>
</feature>
<reference evidence="7" key="1">
    <citation type="submission" date="2021-01" db="UniProtKB">
        <authorList>
            <consortium name="EnsemblMetazoa"/>
        </authorList>
    </citation>
    <scope>IDENTIFICATION</scope>
</reference>
<protein>
    <recommendedName>
        <fullName evidence="9">Transmembrane protein</fullName>
    </recommendedName>
</protein>
<dbReference type="RefSeq" id="XP_066916213.1">
    <property type="nucleotide sequence ID" value="XM_067060112.1"/>
</dbReference>
<dbReference type="Pfam" id="PF11712">
    <property type="entry name" value="Vma12"/>
    <property type="match status" value="1"/>
</dbReference>
<evidence type="ECO:0000313" key="7">
    <source>
        <dbReference type="EnsemblMetazoa" id="CLYHEMP016704.1"/>
    </source>
</evidence>
<evidence type="ECO:0000313" key="8">
    <source>
        <dbReference type="Proteomes" id="UP000594262"/>
    </source>
</evidence>
<name>A0A7M5X1X3_9CNID</name>
<feature type="transmembrane region" description="Helical" evidence="6">
    <location>
        <begin position="179"/>
        <end position="198"/>
    </location>
</feature>
<dbReference type="AlphaFoldDB" id="A0A7M5X1X3"/>
<keyword evidence="3" id="KW-0256">Endoplasmic reticulum</keyword>
<evidence type="ECO:0000256" key="1">
    <source>
        <dbReference type="ARBA" id="ARBA00004477"/>
    </source>
</evidence>
<dbReference type="EnsemblMetazoa" id="CLYHEMT016704.1">
    <property type="protein sequence ID" value="CLYHEMP016704.1"/>
    <property type="gene ID" value="CLYHEMG016704"/>
</dbReference>
<dbReference type="OrthoDB" id="19981at2759"/>
<evidence type="ECO:0008006" key="9">
    <source>
        <dbReference type="Google" id="ProtNLM"/>
    </source>
</evidence>
<evidence type="ECO:0000256" key="5">
    <source>
        <dbReference type="ARBA" id="ARBA00023136"/>
    </source>
</evidence>
<proteinExistence type="predicted"/>
<keyword evidence="4 6" id="KW-1133">Transmembrane helix</keyword>
<evidence type="ECO:0000256" key="2">
    <source>
        <dbReference type="ARBA" id="ARBA00022692"/>
    </source>
</evidence>
<dbReference type="GO" id="GO:0070072">
    <property type="term" value="P:vacuolar proton-transporting V-type ATPase complex assembly"/>
    <property type="evidence" value="ECO:0007669"/>
    <property type="project" value="InterPro"/>
</dbReference>